<protein>
    <submittedName>
        <fullName evidence="1">Uncharacterized protein</fullName>
    </submittedName>
</protein>
<reference evidence="1 2" key="1">
    <citation type="submission" date="2016-09" db="EMBL/GenBank/DDBJ databases">
        <authorList>
            <person name="Capua I."/>
            <person name="De Benedictis P."/>
            <person name="Joannis T."/>
            <person name="Lombin L.H."/>
            <person name="Cattoli G."/>
        </authorList>
    </citation>
    <scope>NUCLEOTIDE SEQUENCE [LARGE SCALE GENOMIC DNA]</scope>
    <source>
        <strain evidence="1 2">NRS-1</strain>
    </source>
</reference>
<name>A0A1E5UE39_9FLAO</name>
<dbReference type="EMBL" id="MKGI01000061">
    <property type="protein sequence ID" value="OEL11078.1"/>
    <property type="molecule type" value="Genomic_DNA"/>
</dbReference>
<comment type="caution">
    <text evidence="1">The sequence shown here is derived from an EMBL/GenBank/DDBJ whole genome shotgun (WGS) entry which is preliminary data.</text>
</comment>
<proteinExistence type="predicted"/>
<gene>
    <name evidence="1" type="ORF">BHF72_2467</name>
</gene>
<dbReference type="AlphaFoldDB" id="A0A1E5UE39"/>
<keyword evidence="2" id="KW-1185">Reference proteome</keyword>
<accession>A0A1E5UE39</accession>
<sequence>MTFTNFALNCMNKVYVNTFLKFVNKILKIFAISCVKKIVVLDF</sequence>
<dbReference type="Proteomes" id="UP000095601">
    <property type="component" value="Unassembled WGS sequence"/>
</dbReference>
<evidence type="ECO:0000313" key="2">
    <source>
        <dbReference type="Proteomes" id="UP000095601"/>
    </source>
</evidence>
<evidence type="ECO:0000313" key="1">
    <source>
        <dbReference type="EMBL" id="OEL11078.1"/>
    </source>
</evidence>
<organism evidence="1 2">
    <name type="scientific">Cloacibacterium normanense</name>
    <dbReference type="NCBI Taxonomy" id="237258"/>
    <lineage>
        <taxon>Bacteria</taxon>
        <taxon>Pseudomonadati</taxon>
        <taxon>Bacteroidota</taxon>
        <taxon>Flavobacteriia</taxon>
        <taxon>Flavobacteriales</taxon>
        <taxon>Weeksellaceae</taxon>
    </lineage>
</organism>